<dbReference type="RefSeq" id="WP_146800449.1">
    <property type="nucleotide sequence ID" value="NZ_VOLP01000025.1"/>
</dbReference>
<feature type="compositionally biased region" description="Basic and acidic residues" evidence="1">
    <location>
        <begin position="128"/>
        <end position="159"/>
    </location>
</feature>
<name>A0A5C6Q7J3_9GAMM</name>
<dbReference type="Proteomes" id="UP000321525">
    <property type="component" value="Unassembled WGS sequence"/>
</dbReference>
<evidence type="ECO:0000313" key="4">
    <source>
        <dbReference type="Proteomes" id="UP000321525"/>
    </source>
</evidence>
<feature type="compositionally biased region" description="Polar residues" evidence="1">
    <location>
        <begin position="115"/>
        <end position="124"/>
    </location>
</feature>
<dbReference type="AlphaFoldDB" id="A0A5C6Q7J3"/>
<accession>A0A5C6Q7J3</accession>
<gene>
    <name evidence="2" type="ORF">ESZ26_15945</name>
    <name evidence="3" type="ORF">ESZ27_14000</name>
</gene>
<evidence type="ECO:0000313" key="3">
    <source>
        <dbReference type="EMBL" id="TWX64721.1"/>
    </source>
</evidence>
<feature type="compositionally biased region" description="Polar residues" evidence="1">
    <location>
        <begin position="163"/>
        <end position="173"/>
    </location>
</feature>
<dbReference type="EMBL" id="VOLQ01000029">
    <property type="protein sequence ID" value="TWX64721.1"/>
    <property type="molecule type" value="Genomic_DNA"/>
</dbReference>
<sequence length="173" mass="19972">MTLENEQLNNPLHGLKLDTLLNEVFDHYGWEILAEYTNINCFKNKPSLESSLKFLRKTEWAREKMERFYLYQFKNLPKADDEQYEIPPRLRVIPARQKPKDPAVLILGQAPIPTIRSSNFSDNKPSSHGRDSRSSSKGSYKDKNEQGFARRTEKPERSKPASAASNPYSESPK</sequence>
<evidence type="ECO:0000313" key="5">
    <source>
        <dbReference type="Proteomes" id="UP000321917"/>
    </source>
</evidence>
<dbReference type="Proteomes" id="UP000321917">
    <property type="component" value="Unassembled WGS sequence"/>
</dbReference>
<organism evidence="3 5">
    <name type="scientific">Colwellia hornerae</name>
    <dbReference type="NCBI Taxonomy" id="89402"/>
    <lineage>
        <taxon>Bacteria</taxon>
        <taxon>Pseudomonadati</taxon>
        <taxon>Pseudomonadota</taxon>
        <taxon>Gammaproteobacteria</taxon>
        <taxon>Alteromonadales</taxon>
        <taxon>Colwelliaceae</taxon>
        <taxon>Colwellia</taxon>
    </lineage>
</organism>
<protein>
    <submittedName>
        <fullName evidence="3">DNA-binding protein VF530</fullName>
    </submittedName>
</protein>
<dbReference type="EMBL" id="VOLR01000026">
    <property type="protein sequence ID" value="TWX55851.1"/>
    <property type="molecule type" value="Genomic_DNA"/>
</dbReference>
<comment type="caution">
    <text evidence="3">The sequence shown here is derived from an EMBL/GenBank/DDBJ whole genome shotgun (WGS) entry which is preliminary data.</text>
</comment>
<reference evidence="3 5" key="1">
    <citation type="submission" date="2019-07" db="EMBL/GenBank/DDBJ databases">
        <title>Genomes of sea-ice associated Colwellia species.</title>
        <authorList>
            <person name="Bowman J.P."/>
        </authorList>
    </citation>
    <scope>NUCLEOTIDE SEQUENCE [LARGE SCALE GENOMIC DNA]</scope>
    <source>
        <strain evidence="2 4">ACAM 607</strain>
        <strain evidence="3 5">IC036</strain>
    </source>
</reference>
<evidence type="ECO:0000256" key="1">
    <source>
        <dbReference type="SAM" id="MobiDB-lite"/>
    </source>
</evidence>
<dbReference type="Gene3D" id="1.10.720.30">
    <property type="entry name" value="SAP domain"/>
    <property type="match status" value="1"/>
</dbReference>
<dbReference type="InterPro" id="IPR036361">
    <property type="entry name" value="SAP_dom_sf"/>
</dbReference>
<dbReference type="InterPro" id="IPR018668">
    <property type="entry name" value="DNA-binding_VF530-like"/>
</dbReference>
<dbReference type="Pfam" id="PF09905">
    <property type="entry name" value="VF530"/>
    <property type="match status" value="1"/>
</dbReference>
<feature type="region of interest" description="Disordered" evidence="1">
    <location>
        <begin position="115"/>
        <end position="173"/>
    </location>
</feature>
<dbReference type="OrthoDB" id="9806870at2"/>
<dbReference type="GO" id="GO:0003677">
    <property type="term" value="F:DNA binding"/>
    <property type="evidence" value="ECO:0007669"/>
    <property type="project" value="UniProtKB-KW"/>
</dbReference>
<keyword evidence="4" id="KW-1185">Reference proteome</keyword>
<proteinExistence type="predicted"/>
<keyword evidence="3" id="KW-0238">DNA-binding</keyword>
<evidence type="ECO:0000313" key="2">
    <source>
        <dbReference type="EMBL" id="TWX55851.1"/>
    </source>
</evidence>